<accession>A0AA35VJT0</accession>
<name>A0AA35VJT0_LACSI</name>
<evidence type="ECO:0000313" key="2">
    <source>
        <dbReference type="EMBL" id="CAI9264262.1"/>
    </source>
</evidence>
<evidence type="ECO:0000256" key="1">
    <source>
        <dbReference type="SAM" id="MobiDB-lite"/>
    </source>
</evidence>
<organism evidence="2 3">
    <name type="scientific">Lactuca saligna</name>
    <name type="common">Willowleaf lettuce</name>
    <dbReference type="NCBI Taxonomy" id="75948"/>
    <lineage>
        <taxon>Eukaryota</taxon>
        <taxon>Viridiplantae</taxon>
        <taxon>Streptophyta</taxon>
        <taxon>Embryophyta</taxon>
        <taxon>Tracheophyta</taxon>
        <taxon>Spermatophyta</taxon>
        <taxon>Magnoliopsida</taxon>
        <taxon>eudicotyledons</taxon>
        <taxon>Gunneridae</taxon>
        <taxon>Pentapetalae</taxon>
        <taxon>asterids</taxon>
        <taxon>campanulids</taxon>
        <taxon>Asterales</taxon>
        <taxon>Asteraceae</taxon>
        <taxon>Cichorioideae</taxon>
        <taxon>Cichorieae</taxon>
        <taxon>Lactucinae</taxon>
        <taxon>Lactuca</taxon>
    </lineage>
</organism>
<feature type="compositionally biased region" description="Acidic residues" evidence="1">
    <location>
        <begin position="63"/>
        <end position="73"/>
    </location>
</feature>
<reference evidence="2" key="1">
    <citation type="submission" date="2023-04" db="EMBL/GenBank/DDBJ databases">
        <authorList>
            <person name="Vijverberg K."/>
            <person name="Xiong W."/>
            <person name="Schranz E."/>
        </authorList>
    </citation>
    <scope>NUCLEOTIDE SEQUENCE</scope>
</reference>
<dbReference type="EMBL" id="OX465086">
    <property type="protein sequence ID" value="CAI9264262.1"/>
    <property type="molecule type" value="Genomic_DNA"/>
</dbReference>
<protein>
    <submittedName>
        <fullName evidence="2">Uncharacterized protein</fullName>
    </submittedName>
</protein>
<keyword evidence="3" id="KW-1185">Reference proteome</keyword>
<feature type="region of interest" description="Disordered" evidence="1">
    <location>
        <begin position="1"/>
        <end position="84"/>
    </location>
</feature>
<evidence type="ECO:0000313" key="3">
    <source>
        <dbReference type="Proteomes" id="UP001177003"/>
    </source>
</evidence>
<sequence>MLNHIEGVSEADSFPRQGGNQRSHSLKNPKKLVDDYGDHEHKPKLHDPKGYETSGSKGKENMTNEDEEEDDLSEGAKLKRKKRDQEIDENLWIAKKVKAREREVTFIAQDSDKVFLLETTCTIATN</sequence>
<proteinExistence type="predicted"/>
<dbReference type="AlphaFoldDB" id="A0AA35VJT0"/>
<dbReference type="Proteomes" id="UP001177003">
    <property type="component" value="Chromosome 0"/>
</dbReference>
<feature type="compositionally biased region" description="Basic and acidic residues" evidence="1">
    <location>
        <begin position="31"/>
        <end position="50"/>
    </location>
</feature>
<gene>
    <name evidence="2" type="ORF">LSALG_LOCUS4919</name>
</gene>